<dbReference type="Proteomes" id="UP000283442">
    <property type="component" value="Unassembled WGS sequence"/>
</dbReference>
<feature type="site" description="Transition state stabilizer" evidence="9">
    <location>
        <position position="30"/>
    </location>
</feature>
<evidence type="ECO:0000256" key="2">
    <source>
        <dbReference type="ARBA" id="ARBA00022571"/>
    </source>
</evidence>
<comment type="caution">
    <text evidence="11">The sequence shown here is derived from an EMBL/GenBank/DDBJ whole genome shotgun (WGS) entry which is preliminary data.</text>
</comment>
<name>A0A414NZS6_9FIRM</name>
<accession>A0A414NZS6</accession>
<evidence type="ECO:0000313" key="12">
    <source>
        <dbReference type="Proteomes" id="UP000283442"/>
    </source>
</evidence>
<keyword evidence="6 9" id="KW-0418">Kinase</keyword>
<keyword evidence="5 9" id="KW-0547">Nucleotide-binding</keyword>
<sequence length="295" mass="31931">MVFTAKDKAAILVEALPYIQEFYGKTIVIKYGGNAMINEDLKEKVMQDIALMKYVGIRPVIVHGGGPEITGFLKKVGKKSSFVAGLRVTDAETVEIAEMVLDGKVNSEIVNLLNHRGVRAVGLSGKDANLICAQKKLATVYDGDEKKKVDIGYVGAVEQVNVSLIEDLLDQDYVPVIAPIGVGKNGESYNINADYVAAEIAGALNAEKLLLLTDVEGIYKDFTDKSSFISTLHMQEARDYIKSGIIQGGMIPKVEACLTSLEKGTGKTHIIDGRLDHSIILEIFTSQGIGTQVVR</sequence>
<dbReference type="NCBIfam" id="TIGR00761">
    <property type="entry name" value="argB"/>
    <property type="match status" value="1"/>
</dbReference>
<reference evidence="11 12" key="1">
    <citation type="submission" date="2018-08" db="EMBL/GenBank/DDBJ databases">
        <title>A genome reference for cultivated species of the human gut microbiota.</title>
        <authorList>
            <person name="Zou Y."/>
            <person name="Xue W."/>
            <person name="Luo G."/>
        </authorList>
    </citation>
    <scope>NUCLEOTIDE SEQUENCE [LARGE SCALE GENOMIC DNA]</scope>
    <source>
        <strain evidence="11 12">AM25-21AC</strain>
    </source>
</reference>
<keyword evidence="2 9" id="KW-0055">Arginine biosynthesis</keyword>
<protein>
    <recommendedName>
        <fullName evidence="9">Acetylglutamate kinase</fullName>
        <ecNumber evidence="9">2.7.2.8</ecNumber>
    </recommendedName>
    <alternativeName>
        <fullName evidence="9">N-acetyl-L-glutamate 5-phosphotransferase</fullName>
    </alternativeName>
    <alternativeName>
        <fullName evidence="9">NAG kinase</fullName>
        <shortName evidence="9">NAGK</shortName>
    </alternativeName>
</protein>
<feature type="site" description="Transition state stabilizer" evidence="9">
    <location>
        <position position="253"/>
    </location>
</feature>
<dbReference type="HAMAP" id="MF_00082">
    <property type="entry name" value="ArgB"/>
    <property type="match status" value="1"/>
</dbReference>
<feature type="binding site" evidence="9">
    <location>
        <position position="190"/>
    </location>
    <ligand>
        <name>substrate</name>
    </ligand>
</feature>
<dbReference type="InterPro" id="IPR001057">
    <property type="entry name" value="Glu/AcGlu_kinase"/>
</dbReference>
<dbReference type="EC" id="2.7.2.8" evidence="9"/>
<feature type="binding site" evidence="9">
    <location>
        <position position="87"/>
    </location>
    <ligand>
        <name>substrate</name>
    </ligand>
</feature>
<comment type="subcellular location">
    <subcellularLocation>
        <location evidence="9">Cytoplasm</location>
    </subcellularLocation>
</comment>
<dbReference type="PANTHER" id="PTHR23342:SF0">
    <property type="entry name" value="N-ACETYLGLUTAMATE SYNTHASE, MITOCHONDRIAL"/>
    <property type="match status" value="1"/>
</dbReference>
<comment type="catalytic activity">
    <reaction evidence="8 9">
        <text>N-acetyl-L-glutamate + ATP = N-acetyl-L-glutamyl 5-phosphate + ADP</text>
        <dbReference type="Rhea" id="RHEA:14629"/>
        <dbReference type="ChEBI" id="CHEBI:30616"/>
        <dbReference type="ChEBI" id="CHEBI:44337"/>
        <dbReference type="ChEBI" id="CHEBI:57936"/>
        <dbReference type="ChEBI" id="CHEBI:456216"/>
        <dbReference type="EC" id="2.7.2.8"/>
    </reaction>
</comment>
<evidence type="ECO:0000256" key="4">
    <source>
        <dbReference type="ARBA" id="ARBA00022679"/>
    </source>
</evidence>
<gene>
    <name evidence="9 11" type="primary">argB</name>
    <name evidence="11" type="ORF">DW674_00565</name>
</gene>
<keyword evidence="7 9" id="KW-0067">ATP-binding</keyword>
<keyword evidence="3 9" id="KW-0028">Amino-acid biosynthesis</keyword>
<evidence type="ECO:0000256" key="1">
    <source>
        <dbReference type="ARBA" id="ARBA00004828"/>
    </source>
</evidence>
<dbReference type="Pfam" id="PF00696">
    <property type="entry name" value="AA_kinase"/>
    <property type="match status" value="1"/>
</dbReference>
<dbReference type="CDD" id="cd04250">
    <property type="entry name" value="AAK_NAGK-C"/>
    <property type="match status" value="1"/>
</dbReference>
<comment type="similarity">
    <text evidence="9">Belongs to the acetylglutamate kinase family. ArgB subfamily.</text>
</comment>
<evidence type="ECO:0000256" key="3">
    <source>
        <dbReference type="ARBA" id="ARBA00022605"/>
    </source>
</evidence>
<dbReference type="GO" id="GO:0005737">
    <property type="term" value="C:cytoplasm"/>
    <property type="evidence" value="ECO:0007669"/>
    <property type="project" value="UniProtKB-SubCell"/>
</dbReference>
<evidence type="ECO:0000256" key="8">
    <source>
        <dbReference type="ARBA" id="ARBA00048141"/>
    </source>
</evidence>
<evidence type="ECO:0000256" key="5">
    <source>
        <dbReference type="ARBA" id="ARBA00022741"/>
    </source>
</evidence>
<dbReference type="InterPro" id="IPR037528">
    <property type="entry name" value="ArgB"/>
</dbReference>
<dbReference type="GO" id="GO:0003991">
    <property type="term" value="F:acetylglutamate kinase activity"/>
    <property type="evidence" value="ECO:0007669"/>
    <property type="project" value="UniProtKB-UniRule"/>
</dbReference>
<dbReference type="UniPathway" id="UPA00068">
    <property type="reaction ID" value="UER00107"/>
</dbReference>
<evidence type="ECO:0000256" key="7">
    <source>
        <dbReference type="ARBA" id="ARBA00022840"/>
    </source>
</evidence>
<proteinExistence type="inferred from homology"/>
<evidence type="ECO:0000256" key="6">
    <source>
        <dbReference type="ARBA" id="ARBA00022777"/>
    </source>
</evidence>
<dbReference type="RefSeq" id="WP_118174383.1">
    <property type="nucleotide sequence ID" value="NZ_JAQEAO010000020.1"/>
</dbReference>
<dbReference type="GO" id="GO:0042450">
    <property type="term" value="P:L-arginine biosynthetic process via ornithine"/>
    <property type="evidence" value="ECO:0007669"/>
    <property type="project" value="UniProtKB-UniRule"/>
</dbReference>
<dbReference type="FunFam" id="3.40.1160.10:FF:000004">
    <property type="entry name" value="Acetylglutamate kinase"/>
    <property type="match status" value="1"/>
</dbReference>
<dbReference type="PRINTS" id="PR00474">
    <property type="entry name" value="GLU5KINASE"/>
</dbReference>
<feature type="domain" description="Aspartate/glutamate/uridylate kinase" evidence="10">
    <location>
        <begin position="25"/>
        <end position="272"/>
    </location>
</feature>
<dbReference type="PANTHER" id="PTHR23342">
    <property type="entry name" value="N-ACETYLGLUTAMATE SYNTHASE"/>
    <property type="match status" value="1"/>
</dbReference>
<comment type="function">
    <text evidence="9">Catalyzes the ATP-dependent phosphorylation of N-acetyl-L-glutamate.</text>
</comment>
<evidence type="ECO:0000259" key="10">
    <source>
        <dbReference type="Pfam" id="PF00696"/>
    </source>
</evidence>
<feature type="binding site" evidence="9">
    <location>
        <begin position="65"/>
        <end position="66"/>
    </location>
    <ligand>
        <name>substrate</name>
    </ligand>
</feature>
<dbReference type="GO" id="GO:0005524">
    <property type="term" value="F:ATP binding"/>
    <property type="evidence" value="ECO:0007669"/>
    <property type="project" value="UniProtKB-UniRule"/>
</dbReference>
<evidence type="ECO:0000313" key="11">
    <source>
        <dbReference type="EMBL" id="RHF53389.1"/>
    </source>
</evidence>
<organism evidence="11 12">
    <name type="scientific">Mitsuokella multacida</name>
    <dbReference type="NCBI Taxonomy" id="52226"/>
    <lineage>
        <taxon>Bacteria</taxon>
        <taxon>Bacillati</taxon>
        <taxon>Bacillota</taxon>
        <taxon>Negativicutes</taxon>
        <taxon>Selenomonadales</taxon>
        <taxon>Selenomonadaceae</taxon>
        <taxon>Mitsuokella</taxon>
    </lineage>
</organism>
<keyword evidence="4 9" id="KW-0808">Transferase</keyword>
<dbReference type="InterPro" id="IPR001048">
    <property type="entry name" value="Asp/Glu/Uridylate_kinase"/>
</dbReference>
<dbReference type="Gene3D" id="3.40.1160.10">
    <property type="entry name" value="Acetylglutamate kinase-like"/>
    <property type="match status" value="1"/>
</dbReference>
<dbReference type="SUPFAM" id="SSF53633">
    <property type="entry name" value="Carbamate kinase-like"/>
    <property type="match status" value="1"/>
</dbReference>
<keyword evidence="9" id="KW-0963">Cytoplasm</keyword>
<evidence type="ECO:0000256" key="9">
    <source>
        <dbReference type="HAMAP-Rule" id="MF_00082"/>
    </source>
</evidence>
<dbReference type="AlphaFoldDB" id="A0A414NZS6"/>
<dbReference type="PIRSF" id="PIRSF000728">
    <property type="entry name" value="NAGK"/>
    <property type="match status" value="1"/>
</dbReference>
<dbReference type="EMBL" id="QRHE01000001">
    <property type="protein sequence ID" value="RHF53389.1"/>
    <property type="molecule type" value="Genomic_DNA"/>
</dbReference>
<comment type="pathway">
    <text evidence="1 9">Amino-acid biosynthesis; L-arginine biosynthesis; N(2)-acetyl-L-ornithine from L-glutamate: step 2/4.</text>
</comment>
<dbReference type="InterPro" id="IPR041727">
    <property type="entry name" value="NAGK-C"/>
</dbReference>
<dbReference type="InterPro" id="IPR036393">
    <property type="entry name" value="AceGlu_kinase-like_sf"/>
</dbReference>
<dbReference type="InterPro" id="IPR004662">
    <property type="entry name" value="AcgluKinase_fam"/>
</dbReference>
<dbReference type="OrthoDB" id="9803155at2"/>